<dbReference type="InterPro" id="IPR032675">
    <property type="entry name" value="LRR_dom_sf"/>
</dbReference>
<evidence type="ECO:0000313" key="1">
    <source>
        <dbReference type="EMBL" id="CDO72170.1"/>
    </source>
</evidence>
<dbReference type="SUPFAM" id="SSF52047">
    <property type="entry name" value="RNI-like"/>
    <property type="match status" value="1"/>
</dbReference>
<dbReference type="OrthoDB" id="2748053at2759"/>
<dbReference type="AlphaFoldDB" id="A0A060SCT1"/>
<evidence type="ECO:0008006" key="3">
    <source>
        <dbReference type="Google" id="ProtNLM"/>
    </source>
</evidence>
<gene>
    <name evidence="1" type="ORF">BN946_scf184970.g22</name>
</gene>
<organism evidence="1 2">
    <name type="scientific">Pycnoporus cinnabarinus</name>
    <name type="common">Cinnabar-red polypore</name>
    <name type="synonym">Trametes cinnabarina</name>
    <dbReference type="NCBI Taxonomy" id="5643"/>
    <lineage>
        <taxon>Eukaryota</taxon>
        <taxon>Fungi</taxon>
        <taxon>Dikarya</taxon>
        <taxon>Basidiomycota</taxon>
        <taxon>Agaricomycotina</taxon>
        <taxon>Agaricomycetes</taxon>
        <taxon>Polyporales</taxon>
        <taxon>Polyporaceae</taxon>
        <taxon>Trametes</taxon>
    </lineage>
</organism>
<proteinExistence type="predicted"/>
<dbReference type="Proteomes" id="UP000029665">
    <property type="component" value="Unassembled WGS sequence"/>
</dbReference>
<sequence>MQFLECFASLKGLMLTEIYWVDLNPPDARTISPTFCSKLRTLEVSHNLIEGPLLNLMPASIERLAIGPRMEHRSDEDPPESYEGLARYRSLQTLHLETSLQDDIEWTPLFVRTIASSPALGALVKDLYIYLQDTQALWSSNDEDMAALFPAEATRNLSSLRHLTIDCELDLPPLKMSSICPSSIALYGRVQTLLFSGVLVDRIHDLMQFLEFFASLRTLTLTDIQWVDLDPPDAMTVSLTLPRLQTLHVYSNMMDGPILQLLPVSVESLSIGPRFDSELRSEEEFTDSFEGLARYQNLQTLYLETFLSDDIEWLVEALSFVRSPGLRTLSLVYNGRLSREFYRQMQAPRLRDLLAQEPFLNLALLHISIPRFNGTDEEVAPRKIQDFLESMFDADREGAFRPSYALKIKMC</sequence>
<dbReference type="OMA" id="PHEISAD"/>
<dbReference type="EMBL" id="CCBP010000111">
    <property type="protein sequence ID" value="CDO72170.1"/>
    <property type="molecule type" value="Genomic_DNA"/>
</dbReference>
<evidence type="ECO:0000313" key="2">
    <source>
        <dbReference type="Proteomes" id="UP000029665"/>
    </source>
</evidence>
<accession>A0A060SCT1</accession>
<dbReference type="STRING" id="5643.A0A060SCT1"/>
<dbReference type="Gene3D" id="3.80.10.10">
    <property type="entry name" value="Ribonuclease Inhibitor"/>
    <property type="match status" value="1"/>
</dbReference>
<keyword evidence="2" id="KW-1185">Reference proteome</keyword>
<protein>
    <recommendedName>
        <fullName evidence="3">F-box domain-containing protein</fullName>
    </recommendedName>
</protein>
<dbReference type="HOGENOM" id="CLU_669274_0_0_1"/>
<name>A0A060SCT1_PYCCI</name>
<reference evidence="1" key="1">
    <citation type="submission" date="2014-01" db="EMBL/GenBank/DDBJ databases">
        <title>The genome of the white-rot fungus Pycnoporus cinnabarinus: a basidiomycete model with a versatile arsenal for lignocellulosic biomass breakdown.</title>
        <authorList>
            <person name="Levasseur A."/>
            <person name="Lomascolo A."/>
            <person name="Ruiz-Duenas F.J."/>
            <person name="Uzan E."/>
            <person name="Piumi F."/>
            <person name="Kues U."/>
            <person name="Ram A.F.J."/>
            <person name="Murat C."/>
            <person name="Haon M."/>
            <person name="Benoit I."/>
            <person name="Arfi Y."/>
            <person name="Chevret D."/>
            <person name="Drula E."/>
            <person name="Kwon M.J."/>
            <person name="Gouret P."/>
            <person name="Lesage-Meessen L."/>
            <person name="Lombard V."/>
            <person name="Mariette J."/>
            <person name="Noirot C."/>
            <person name="Park J."/>
            <person name="Patyshakuliyeva A."/>
            <person name="Wieneger R.A.B."/>
            <person name="Wosten H.A.B."/>
            <person name="Martin F."/>
            <person name="Coutinho P.M."/>
            <person name="de Vries R."/>
            <person name="Martinez A.T."/>
            <person name="Klopp C."/>
            <person name="Pontarotti P."/>
            <person name="Henrissat B."/>
            <person name="Record E."/>
        </authorList>
    </citation>
    <scope>NUCLEOTIDE SEQUENCE [LARGE SCALE GENOMIC DNA]</scope>
    <source>
        <strain evidence="1">BRFM137</strain>
    </source>
</reference>
<comment type="caution">
    <text evidence="1">The sequence shown here is derived from an EMBL/GenBank/DDBJ whole genome shotgun (WGS) entry which is preliminary data.</text>
</comment>